<name>W0HV95_9GAMM</name>
<dbReference type="PATRIC" id="fig|1239307.3.peg.1135"/>
<organism evidence="1 2">
    <name type="scientific">Sodalis praecaptivus</name>
    <dbReference type="NCBI Taxonomy" id="1239307"/>
    <lineage>
        <taxon>Bacteria</taxon>
        <taxon>Pseudomonadati</taxon>
        <taxon>Pseudomonadota</taxon>
        <taxon>Gammaproteobacteria</taxon>
        <taxon>Enterobacterales</taxon>
        <taxon>Bruguierivoracaceae</taxon>
        <taxon>Sodalis</taxon>
    </lineage>
</organism>
<proteinExistence type="predicted"/>
<dbReference type="OrthoDB" id="9148897at2"/>
<dbReference type="RefSeq" id="WP_025421260.1">
    <property type="nucleotide sequence ID" value="NZ_CP006569.1"/>
</dbReference>
<dbReference type="EMBL" id="CP006569">
    <property type="protein sequence ID" value="AHF76125.1"/>
    <property type="molecule type" value="Genomic_DNA"/>
</dbReference>
<dbReference type="KEGG" id="sod:Sant_1051"/>
<accession>W0HV95</accession>
<reference evidence="1 2" key="1">
    <citation type="journal article" date="2014" name="Genome Biol. Evol.">
        <title>Genome degeneration and adaptation in a nascent stage of symbiosis.</title>
        <authorList>
            <person name="Oakeson K.F."/>
            <person name="Gil R."/>
            <person name="Clayton A.L."/>
            <person name="Dunn D.M."/>
            <person name="von Niederhausern A.C."/>
            <person name="Hamil C."/>
            <person name="Aoyagi A."/>
            <person name="Duval B."/>
            <person name="Baca A."/>
            <person name="Silva F.J."/>
            <person name="Vallier A."/>
            <person name="Jackson D.G."/>
            <person name="Latorre A."/>
            <person name="Weiss R.B."/>
            <person name="Heddi A."/>
            <person name="Moya A."/>
            <person name="Dale C."/>
        </authorList>
    </citation>
    <scope>NUCLEOTIDE SEQUENCE [LARGE SCALE GENOMIC DNA]</scope>
    <source>
        <strain evidence="1 2">HS1</strain>
    </source>
</reference>
<dbReference type="Proteomes" id="UP000019028">
    <property type="component" value="Chromosome"/>
</dbReference>
<dbReference type="AlphaFoldDB" id="W0HV95"/>
<sequence length="607" mass="69927">MDEINKMQIKPFLSILLGSSEADADAGKIHATIAEIIETEGRKDQIVEMHPARQDAAGETLLYYSHYEVLKKPSWFKGDNLTDVENHIFITFNLNNTFAFYMSEKGMKDEIRTYFFTPRLPNLKVININHLNYLFINEDEIKMLWLSGIHGRKSFKADSKVLGGESVAETLNPLEDQSFTMSAVRTSLEGTETTVGLNPYKSSLWRGPCKNWETFENRVLEILDKIDKNGDEIENPISILAIPVADMTGIQNLYDLSFLDPEYNSHGLSENKLERLRNIHSDFTYKIMDTLHSPQIKLEVFKNNVSIGNIMLLPKINDFDINFELTESYPKHGKKQDLEYFSHIFKSPEVVKCWYESGHTIVNSRVFKTKYRDIPFNNFIWADFEDFDILKEKPEVNGKIALNKIGYQKSLFCWIKQHWSGLWGSHEDFLTTDRPTGWLFCDDGAGEKADFLHIVQHNDNLFFSLIHIKAANTSSAERRISVGAHDIVINQAIKNLRYINRKILAAELKERSKKAAIKYCWKDDKISDHNSFIDAIASFERESRIRFRVIIVQPHTMKSYYTQNAQSAIRKQLDVLLVSAEAAIKASGAEFYIIGHDDTQPQNRLRP</sequence>
<evidence type="ECO:0000313" key="2">
    <source>
        <dbReference type="Proteomes" id="UP000019028"/>
    </source>
</evidence>
<dbReference type="HOGENOM" id="CLU_031375_0_0_6"/>
<protein>
    <submittedName>
        <fullName evidence="1">Uncharacterized protein</fullName>
    </submittedName>
</protein>
<evidence type="ECO:0000313" key="1">
    <source>
        <dbReference type="EMBL" id="AHF76125.1"/>
    </source>
</evidence>
<gene>
    <name evidence="1" type="ORF">Sant_1051</name>
</gene>
<keyword evidence="2" id="KW-1185">Reference proteome</keyword>